<reference evidence="2" key="1">
    <citation type="submission" date="2016-10" db="EMBL/GenBank/DDBJ databases">
        <authorList>
            <person name="Benchimol M."/>
            <person name="Almeida L.G."/>
            <person name="Vasconcelos A.T."/>
            <person name="Perreira-Neves A."/>
            <person name="Rosa I.A."/>
            <person name="Tasca T."/>
            <person name="Bogo M.R."/>
            <person name="de Souza W."/>
        </authorList>
    </citation>
    <scope>NUCLEOTIDE SEQUENCE [LARGE SCALE GENOMIC DNA]</scope>
    <source>
        <strain evidence="2">K</strain>
    </source>
</reference>
<feature type="region of interest" description="Disordered" evidence="1">
    <location>
        <begin position="272"/>
        <end position="371"/>
    </location>
</feature>
<feature type="compositionally biased region" description="Polar residues" evidence="1">
    <location>
        <begin position="361"/>
        <end position="371"/>
    </location>
</feature>
<evidence type="ECO:0000313" key="3">
    <source>
        <dbReference type="Proteomes" id="UP000179807"/>
    </source>
</evidence>
<comment type="caution">
    <text evidence="2">The sequence shown here is derived from an EMBL/GenBank/DDBJ whole genome shotgun (WGS) entry which is preliminary data.</text>
</comment>
<organism evidence="2 3">
    <name type="scientific">Tritrichomonas foetus</name>
    <dbReference type="NCBI Taxonomy" id="1144522"/>
    <lineage>
        <taxon>Eukaryota</taxon>
        <taxon>Metamonada</taxon>
        <taxon>Parabasalia</taxon>
        <taxon>Tritrichomonadida</taxon>
        <taxon>Tritrichomonadidae</taxon>
        <taxon>Tritrichomonas</taxon>
    </lineage>
</organism>
<keyword evidence="3" id="KW-1185">Reference proteome</keyword>
<dbReference type="AlphaFoldDB" id="A0A1J4J260"/>
<name>A0A1J4J260_9EUKA</name>
<dbReference type="RefSeq" id="XP_068345978.1">
    <property type="nucleotide sequence ID" value="XM_068513419.1"/>
</dbReference>
<accession>A0A1J4J260</accession>
<feature type="compositionally biased region" description="Acidic residues" evidence="1">
    <location>
        <begin position="289"/>
        <end position="300"/>
    </location>
</feature>
<dbReference type="Proteomes" id="UP000179807">
    <property type="component" value="Unassembled WGS sequence"/>
</dbReference>
<proteinExistence type="predicted"/>
<dbReference type="GeneID" id="94848123"/>
<evidence type="ECO:0000256" key="1">
    <source>
        <dbReference type="SAM" id="MobiDB-lite"/>
    </source>
</evidence>
<dbReference type="VEuPathDB" id="TrichDB:TRFO_40818"/>
<evidence type="ECO:0000313" key="2">
    <source>
        <dbReference type="EMBL" id="OHS92841.1"/>
    </source>
</evidence>
<gene>
    <name evidence="2" type="ORF">TRFO_40818</name>
</gene>
<feature type="compositionally biased region" description="Acidic residues" evidence="1">
    <location>
        <begin position="329"/>
        <end position="339"/>
    </location>
</feature>
<sequence>MNKYPPNIDPRLSLFQKIREHCKNPNRLRFHQKLNEFTKSDLLDYIRESYTEIRKDRDAIKKARSHFFLPGTYSEFFCDFQNKMNEFNIDLVSATFDYLNRNDFNSILNDDKIDSIGLYLFASKYGRVICFVSFGQTYSENETFSPDKFLSLLNIKTAAVDNQIQQTIEFVSKQIVARNPDAIPDFIELYEKNYAKNSRYYHFSVTSNNIHEIVAEILENKEVSEIFYSGFTKIGISAFTVDKQNQLLCILCYEKPNKSSLLDQFCESSSDEDELIPVNQNKKQKQSFEDDDDEDDDDFSDLQSMNSPGKPIMQLKVQPSPLKGLDQDSSGDELFDDNDQNQNLNKNSDDDSDDFDLPRMNTPSTHLNLPLTTDIVHPKGDSEIQVVFQAQMPPPFHLHDDNEDENSDSDFADLHPMKNEAHIELDDHTLDEKDISNPTGNQKEPCQIFHYGANLNSNSNSNQQAPANIPIISLDPRLLQNANNDNNVDFDDSDEDVF</sequence>
<dbReference type="EMBL" id="MLAK01001460">
    <property type="protein sequence ID" value="OHS92841.1"/>
    <property type="molecule type" value="Genomic_DNA"/>
</dbReference>
<protein>
    <submittedName>
        <fullName evidence="2">Uncharacterized protein</fullName>
    </submittedName>
</protein>